<evidence type="ECO:0000259" key="13">
    <source>
        <dbReference type="PROSITE" id="PS50011"/>
    </source>
</evidence>
<dbReference type="InterPro" id="IPR051681">
    <property type="entry name" value="Ser/Thr_Kinases-Pseudokinases"/>
</dbReference>
<dbReference type="AlphaFoldDB" id="A0A4S8LW24"/>
<dbReference type="Proteomes" id="UP000297245">
    <property type="component" value="Unassembled WGS sequence"/>
</dbReference>
<gene>
    <name evidence="14" type="ORF">K435DRAFT_756980</name>
</gene>
<feature type="domain" description="Protein kinase" evidence="13">
    <location>
        <begin position="165"/>
        <end position="432"/>
    </location>
</feature>
<evidence type="ECO:0000259" key="12">
    <source>
        <dbReference type="PROSITE" id="PS50002"/>
    </source>
</evidence>
<dbReference type="Pfam" id="PF07714">
    <property type="entry name" value="PK_Tyr_Ser-Thr"/>
    <property type="match status" value="1"/>
</dbReference>
<dbReference type="InterPro" id="IPR036028">
    <property type="entry name" value="SH3-like_dom_sf"/>
</dbReference>
<dbReference type="GO" id="GO:0004709">
    <property type="term" value="F:MAP kinase kinase kinase activity"/>
    <property type="evidence" value="ECO:0007669"/>
    <property type="project" value="UniProtKB-EC"/>
</dbReference>
<dbReference type="InterPro" id="IPR011009">
    <property type="entry name" value="Kinase-like_dom_sf"/>
</dbReference>
<dbReference type="GO" id="GO:0005524">
    <property type="term" value="F:ATP binding"/>
    <property type="evidence" value="ECO:0007669"/>
    <property type="project" value="UniProtKB-KW"/>
</dbReference>
<dbReference type="InterPro" id="IPR000719">
    <property type="entry name" value="Prot_kinase_dom"/>
</dbReference>
<dbReference type="InterPro" id="IPR001452">
    <property type="entry name" value="SH3_domain"/>
</dbReference>
<keyword evidence="15" id="KW-1185">Reference proteome</keyword>
<dbReference type="SMART" id="SM00220">
    <property type="entry name" value="S_TKc"/>
    <property type="match status" value="1"/>
</dbReference>
<proteinExistence type="inferred from homology"/>
<evidence type="ECO:0000256" key="11">
    <source>
        <dbReference type="PROSITE-ProRule" id="PRU00192"/>
    </source>
</evidence>
<dbReference type="PANTHER" id="PTHR44329:SF288">
    <property type="entry name" value="MITOGEN-ACTIVATED PROTEIN KINASE KINASE KINASE 20"/>
    <property type="match status" value="1"/>
</dbReference>
<dbReference type="PROSITE" id="PS50002">
    <property type="entry name" value="SH3"/>
    <property type="match status" value="1"/>
</dbReference>
<protein>
    <recommendedName>
        <fullName evidence="3">mitogen-activated protein kinase kinase kinase</fullName>
        <ecNumber evidence="3">2.7.11.25</ecNumber>
    </recommendedName>
</protein>
<name>A0A4S8LW24_DENBC</name>
<evidence type="ECO:0000256" key="4">
    <source>
        <dbReference type="ARBA" id="ARBA00022443"/>
    </source>
</evidence>
<dbReference type="InterPro" id="IPR001245">
    <property type="entry name" value="Ser-Thr/Tyr_kinase_cat_dom"/>
</dbReference>
<evidence type="ECO:0000256" key="3">
    <source>
        <dbReference type="ARBA" id="ARBA00012406"/>
    </source>
</evidence>
<keyword evidence="7 14" id="KW-0418">Kinase</keyword>
<accession>A0A4S8LW24</accession>
<keyword evidence="4 11" id="KW-0728">SH3 domain</keyword>
<keyword evidence="8" id="KW-0067">ATP-binding</keyword>
<dbReference type="EMBL" id="ML179237">
    <property type="protein sequence ID" value="THU93876.1"/>
    <property type="molecule type" value="Genomic_DNA"/>
</dbReference>
<feature type="domain" description="SH3" evidence="12">
    <location>
        <begin position="501"/>
        <end position="563"/>
    </location>
</feature>
<keyword evidence="6" id="KW-0547">Nucleotide-binding</keyword>
<dbReference type="Gene3D" id="1.10.510.10">
    <property type="entry name" value="Transferase(Phosphotransferase) domain 1"/>
    <property type="match status" value="1"/>
</dbReference>
<dbReference type="SUPFAM" id="SSF56112">
    <property type="entry name" value="Protein kinase-like (PK-like)"/>
    <property type="match status" value="1"/>
</dbReference>
<evidence type="ECO:0000313" key="14">
    <source>
        <dbReference type="EMBL" id="THU93876.1"/>
    </source>
</evidence>
<comment type="cofactor">
    <cofactor evidence="1">
        <name>Mg(2+)</name>
        <dbReference type="ChEBI" id="CHEBI:18420"/>
    </cofactor>
</comment>
<evidence type="ECO:0000256" key="1">
    <source>
        <dbReference type="ARBA" id="ARBA00001946"/>
    </source>
</evidence>
<organism evidence="14 15">
    <name type="scientific">Dendrothele bispora (strain CBS 962.96)</name>
    <dbReference type="NCBI Taxonomy" id="1314807"/>
    <lineage>
        <taxon>Eukaryota</taxon>
        <taxon>Fungi</taxon>
        <taxon>Dikarya</taxon>
        <taxon>Basidiomycota</taxon>
        <taxon>Agaricomycotina</taxon>
        <taxon>Agaricomycetes</taxon>
        <taxon>Agaricomycetidae</taxon>
        <taxon>Agaricales</taxon>
        <taxon>Agaricales incertae sedis</taxon>
        <taxon>Dendrothele</taxon>
    </lineage>
</organism>
<dbReference type="PRINTS" id="PR00109">
    <property type="entry name" value="TYRKINASE"/>
</dbReference>
<evidence type="ECO:0000256" key="2">
    <source>
        <dbReference type="ARBA" id="ARBA00006529"/>
    </source>
</evidence>
<evidence type="ECO:0000256" key="8">
    <source>
        <dbReference type="ARBA" id="ARBA00022840"/>
    </source>
</evidence>
<dbReference type="OrthoDB" id="4062651at2759"/>
<evidence type="ECO:0000256" key="9">
    <source>
        <dbReference type="ARBA" id="ARBA00047559"/>
    </source>
</evidence>
<comment type="catalytic activity">
    <reaction evidence="10">
        <text>L-seryl-[protein] + ATP = O-phospho-L-seryl-[protein] + ADP + H(+)</text>
        <dbReference type="Rhea" id="RHEA:17989"/>
        <dbReference type="Rhea" id="RHEA-COMP:9863"/>
        <dbReference type="Rhea" id="RHEA-COMP:11604"/>
        <dbReference type="ChEBI" id="CHEBI:15378"/>
        <dbReference type="ChEBI" id="CHEBI:29999"/>
        <dbReference type="ChEBI" id="CHEBI:30616"/>
        <dbReference type="ChEBI" id="CHEBI:83421"/>
        <dbReference type="ChEBI" id="CHEBI:456216"/>
        <dbReference type="EC" id="2.7.11.25"/>
    </reaction>
</comment>
<dbReference type="PANTHER" id="PTHR44329">
    <property type="entry name" value="SERINE/THREONINE-PROTEIN KINASE TNNI3K-RELATED"/>
    <property type="match status" value="1"/>
</dbReference>
<evidence type="ECO:0000256" key="5">
    <source>
        <dbReference type="ARBA" id="ARBA00022679"/>
    </source>
</evidence>
<dbReference type="SUPFAM" id="SSF50044">
    <property type="entry name" value="SH3-domain"/>
    <property type="match status" value="1"/>
</dbReference>
<evidence type="ECO:0000256" key="7">
    <source>
        <dbReference type="ARBA" id="ARBA00022777"/>
    </source>
</evidence>
<comment type="catalytic activity">
    <reaction evidence="9">
        <text>L-threonyl-[protein] + ATP = O-phospho-L-threonyl-[protein] + ADP + H(+)</text>
        <dbReference type="Rhea" id="RHEA:46608"/>
        <dbReference type="Rhea" id="RHEA-COMP:11060"/>
        <dbReference type="Rhea" id="RHEA-COMP:11605"/>
        <dbReference type="ChEBI" id="CHEBI:15378"/>
        <dbReference type="ChEBI" id="CHEBI:30013"/>
        <dbReference type="ChEBI" id="CHEBI:30616"/>
        <dbReference type="ChEBI" id="CHEBI:61977"/>
        <dbReference type="ChEBI" id="CHEBI:456216"/>
        <dbReference type="EC" id="2.7.11.25"/>
    </reaction>
</comment>
<evidence type="ECO:0000313" key="15">
    <source>
        <dbReference type="Proteomes" id="UP000297245"/>
    </source>
</evidence>
<comment type="similarity">
    <text evidence="2">Belongs to the protein kinase superfamily. STE Ser/Thr protein kinase family. MAP kinase kinase kinase subfamily.</text>
</comment>
<keyword evidence="5" id="KW-0808">Transferase</keyword>
<evidence type="ECO:0000256" key="6">
    <source>
        <dbReference type="ARBA" id="ARBA00022741"/>
    </source>
</evidence>
<dbReference type="SMART" id="SM00326">
    <property type="entry name" value="SH3"/>
    <property type="match status" value="1"/>
</dbReference>
<evidence type="ECO:0000256" key="10">
    <source>
        <dbReference type="ARBA" id="ARBA00048329"/>
    </source>
</evidence>
<dbReference type="PROSITE" id="PS00108">
    <property type="entry name" value="PROTEIN_KINASE_ST"/>
    <property type="match status" value="1"/>
</dbReference>
<sequence>MLQCLQLSSSVLTTSMPLRTDVWSMRLSKSFRKLSRSIRPEAAADAFESAKLVHAQDYEGLKVYTPSSEPRTTDQDTTNELDRDTARITKVLEQVELILNDREAYRTLLSQRGEVAQALLDLLQTLCDRPDVDKMLRSKIATATIRLSKKSGFYPKCLALSNVERTGDHPVAIGGFGDIWMGLCAEQAVCVKTVKIYHDSDVPRLVKAFLKEAILWRQFNHPNVLPFLGLHFLDTSDQRISLISPWMENGNLHQYLRGNPHKLTKHVILAYDVACGLAYLHEKKVIHGDLKAVNILITVSGRAAIADFGLSRLMVSEALTLTATGSHVVEGTARWLAPECLMKMQPVSYESDIYAFGCVCYELFTGLLPFHHCVHDVSVIFDLMNGARPERPLHCPQLSDQIWVIMQECWSEEPFARPAASVLPERFVHANSGDINLASEWNDTLAPRFSNRQKPWHPELPPVGSEVDRFLDLLLPSSHPLHSYAFSSTKRKSYYPTTPKITGFRAVVKFDFEAEYSNELAVKMGDCITVFAHSNREWSVSTVGEYGSRLGLVPIAFVNIFNPSTGQIISDVDSLIDEGGLLAVKEWLQQIKPDNLDVYPARGGPKPESDHQSTVRTKYQSIPIDLESY</sequence>
<dbReference type="Gene3D" id="2.30.30.40">
    <property type="entry name" value="SH3 Domains"/>
    <property type="match status" value="1"/>
</dbReference>
<dbReference type="Pfam" id="PF07653">
    <property type="entry name" value="SH3_2"/>
    <property type="match status" value="1"/>
</dbReference>
<dbReference type="InterPro" id="IPR008271">
    <property type="entry name" value="Ser/Thr_kinase_AS"/>
</dbReference>
<reference evidence="14 15" key="1">
    <citation type="journal article" date="2019" name="Nat. Ecol. Evol.">
        <title>Megaphylogeny resolves global patterns of mushroom evolution.</title>
        <authorList>
            <person name="Varga T."/>
            <person name="Krizsan K."/>
            <person name="Foldi C."/>
            <person name="Dima B."/>
            <person name="Sanchez-Garcia M."/>
            <person name="Sanchez-Ramirez S."/>
            <person name="Szollosi G.J."/>
            <person name="Szarkandi J.G."/>
            <person name="Papp V."/>
            <person name="Albert L."/>
            <person name="Andreopoulos W."/>
            <person name="Angelini C."/>
            <person name="Antonin V."/>
            <person name="Barry K.W."/>
            <person name="Bougher N.L."/>
            <person name="Buchanan P."/>
            <person name="Buyck B."/>
            <person name="Bense V."/>
            <person name="Catcheside P."/>
            <person name="Chovatia M."/>
            <person name="Cooper J."/>
            <person name="Damon W."/>
            <person name="Desjardin D."/>
            <person name="Finy P."/>
            <person name="Geml J."/>
            <person name="Haridas S."/>
            <person name="Hughes K."/>
            <person name="Justo A."/>
            <person name="Karasinski D."/>
            <person name="Kautmanova I."/>
            <person name="Kiss B."/>
            <person name="Kocsube S."/>
            <person name="Kotiranta H."/>
            <person name="LaButti K.M."/>
            <person name="Lechner B.E."/>
            <person name="Liimatainen K."/>
            <person name="Lipzen A."/>
            <person name="Lukacs Z."/>
            <person name="Mihaltcheva S."/>
            <person name="Morgado L.N."/>
            <person name="Niskanen T."/>
            <person name="Noordeloos M.E."/>
            <person name="Ohm R.A."/>
            <person name="Ortiz-Santana B."/>
            <person name="Ovrebo C."/>
            <person name="Racz N."/>
            <person name="Riley R."/>
            <person name="Savchenko A."/>
            <person name="Shiryaev A."/>
            <person name="Soop K."/>
            <person name="Spirin V."/>
            <person name="Szebenyi C."/>
            <person name="Tomsovsky M."/>
            <person name="Tulloss R.E."/>
            <person name="Uehling J."/>
            <person name="Grigoriev I.V."/>
            <person name="Vagvolgyi C."/>
            <person name="Papp T."/>
            <person name="Martin F.M."/>
            <person name="Miettinen O."/>
            <person name="Hibbett D.S."/>
            <person name="Nagy L.G."/>
        </authorList>
    </citation>
    <scope>NUCLEOTIDE SEQUENCE [LARGE SCALE GENOMIC DNA]</scope>
    <source>
        <strain evidence="14 15">CBS 962.96</strain>
    </source>
</reference>
<dbReference type="PROSITE" id="PS50011">
    <property type="entry name" value="PROTEIN_KINASE_DOM"/>
    <property type="match status" value="1"/>
</dbReference>
<dbReference type="EC" id="2.7.11.25" evidence="3"/>